<dbReference type="Proteomes" id="UP000243579">
    <property type="component" value="Unassembled WGS sequence"/>
</dbReference>
<dbReference type="InterPro" id="IPR057207">
    <property type="entry name" value="FBXL15_LRR"/>
</dbReference>
<dbReference type="SMART" id="SM00367">
    <property type="entry name" value="LRR_CC"/>
    <property type="match status" value="8"/>
</dbReference>
<evidence type="ECO:0000313" key="2">
    <source>
        <dbReference type="EMBL" id="OQR84032.1"/>
    </source>
</evidence>
<dbReference type="EMBL" id="JNBR01001977">
    <property type="protein sequence ID" value="OQR84032.1"/>
    <property type="molecule type" value="Genomic_DNA"/>
</dbReference>
<dbReference type="STRING" id="1202772.A0A1V9YEB3"/>
<name>A0A1V9YEB3_ACHHY</name>
<keyword evidence="3" id="KW-1185">Reference proteome</keyword>
<dbReference type="OrthoDB" id="10257471at2759"/>
<dbReference type="Pfam" id="PF25372">
    <property type="entry name" value="DUF7885"/>
    <property type="match status" value="1"/>
</dbReference>
<organism evidence="2 3">
    <name type="scientific">Achlya hypogyna</name>
    <name type="common">Oomycete</name>
    <name type="synonym">Protoachlya hypogyna</name>
    <dbReference type="NCBI Taxonomy" id="1202772"/>
    <lineage>
        <taxon>Eukaryota</taxon>
        <taxon>Sar</taxon>
        <taxon>Stramenopiles</taxon>
        <taxon>Oomycota</taxon>
        <taxon>Saprolegniomycetes</taxon>
        <taxon>Saprolegniales</taxon>
        <taxon>Achlyaceae</taxon>
        <taxon>Achlya</taxon>
    </lineage>
</organism>
<dbReference type="SUPFAM" id="SSF52047">
    <property type="entry name" value="RNI-like"/>
    <property type="match status" value="1"/>
</dbReference>
<comment type="caution">
    <text evidence="2">The sequence shown here is derived from an EMBL/GenBank/DDBJ whole genome shotgun (WGS) entry which is preliminary data.</text>
</comment>
<feature type="domain" description="F-box/LRR-repeat protein 15-like leucin rich repeat" evidence="1">
    <location>
        <begin position="23"/>
        <end position="223"/>
    </location>
</feature>
<dbReference type="GO" id="GO:0031146">
    <property type="term" value="P:SCF-dependent proteasomal ubiquitin-dependent protein catabolic process"/>
    <property type="evidence" value="ECO:0007669"/>
    <property type="project" value="TreeGrafter"/>
</dbReference>
<dbReference type="InterPro" id="IPR032675">
    <property type="entry name" value="LRR_dom_sf"/>
</dbReference>
<gene>
    <name evidence="2" type="ORF">ACHHYP_13996</name>
</gene>
<accession>A0A1V9YEB3</accession>
<dbReference type="InterPro" id="IPR006553">
    <property type="entry name" value="Leu-rich_rpt_Cys-con_subtyp"/>
</dbReference>
<reference evidence="2 3" key="1">
    <citation type="journal article" date="2014" name="Genome Biol. Evol.">
        <title>The secreted proteins of Achlya hypogyna and Thraustotheca clavata identify the ancestral oomycete secretome and reveal gene acquisitions by horizontal gene transfer.</title>
        <authorList>
            <person name="Misner I."/>
            <person name="Blouin N."/>
            <person name="Leonard G."/>
            <person name="Richards T.A."/>
            <person name="Lane C.E."/>
        </authorList>
    </citation>
    <scope>NUCLEOTIDE SEQUENCE [LARGE SCALE GENOMIC DNA]</scope>
    <source>
        <strain evidence="2 3">ATCC 48635</strain>
    </source>
</reference>
<protein>
    <recommendedName>
        <fullName evidence="1">F-box/LRR-repeat protein 15-like leucin rich repeat domain-containing protein</fullName>
    </recommendedName>
</protein>
<sequence length="283" mass="30444">TALATVEEIRLDGCYRLSDDGVAFLATHCAPDLESFELSSNQRLTRAAIESIAGWTNLHTLSLSECPQFADADFAPLTRLTQLRKLTLVQLDKATDGLLDLLFGADSGLQTLEELSLARCAQITDAGLAHVVVKCPQLIHLDLSDVVEVTDATLAAVRAHGLTLRRVYLRRCMLVTDAGIEDLAISANQHLQALDVSSVSSLSGVALAALATHCATGLQELDVSFCRSIRDGDLGLLADACTELVQLRLYGCTQISRRFLQGHRREALVCAGHPLLTGLQLVS</sequence>
<proteinExistence type="predicted"/>
<dbReference type="Gene3D" id="3.80.10.10">
    <property type="entry name" value="Ribonuclease Inhibitor"/>
    <property type="match status" value="3"/>
</dbReference>
<evidence type="ECO:0000313" key="3">
    <source>
        <dbReference type="Proteomes" id="UP000243579"/>
    </source>
</evidence>
<evidence type="ECO:0000259" key="1">
    <source>
        <dbReference type="Pfam" id="PF25372"/>
    </source>
</evidence>
<dbReference type="AlphaFoldDB" id="A0A1V9YEB3"/>
<feature type="non-terminal residue" evidence="2">
    <location>
        <position position="1"/>
    </location>
</feature>
<dbReference type="PANTHER" id="PTHR13318">
    <property type="entry name" value="PARTNER OF PAIRED, ISOFORM B-RELATED"/>
    <property type="match status" value="1"/>
</dbReference>
<dbReference type="GO" id="GO:0019005">
    <property type="term" value="C:SCF ubiquitin ligase complex"/>
    <property type="evidence" value="ECO:0007669"/>
    <property type="project" value="TreeGrafter"/>
</dbReference>